<evidence type="ECO:0000256" key="1">
    <source>
        <dbReference type="SAM" id="MobiDB-lite"/>
    </source>
</evidence>
<keyword evidence="2" id="KW-1185">Reference proteome</keyword>
<feature type="compositionally biased region" description="Polar residues" evidence="1">
    <location>
        <begin position="1"/>
        <end position="10"/>
    </location>
</feature>
<protein>
    <submittedName>
        <fullName evidence="3">Uncharacterized protein</fullName>
    </submittedName>
</protein>
<evidence type="ECO:0000313" key="2">
    <source>
        <dbReference type="Proteomes" id="UP000887540"/>
    </source>
</evidence>
<name>A0A914C0P8_9BILA</name>
<proteinExistence type="predicted"/>
<sequence>MAQYRSSSPISGFGGHIPGNKWHVGSRTQIHTNGHASGHNSDASSKKASEGATMNESMINSFDYYNFLKSRPDQAQNGGFYPHGYQYGYPIQYGSSVPPGYYNQMMQEQGMHEQNGVEAQNGFSNPLQHSIAQTGRQASPMPQPTVNNRPGHGNNHRPQTRVSRTAKEQASPNRNSPTNGTNFSRMPTEIAMNSDLQTQRSFNGFPPPGAYPYYAYYPMPYPPFFLPPPPSSQFSTGITTSHTMHDLNTSMQNLQLSPNQQNALNSNHDGAFHGGHVQHGNGENALENRVEQMKRSQSLPRKKLDKDIKDPFEGLEGGWWSEGQALKNIKKHENMIKGANEAPSAIKRKIRQPTLTQDDNDIPSSGYSGHIPGFKTHSVGKPFTVAAKDSLKHMRDDYNASFNFASNNETR</sequence>
<feature type="compositionally biased region" description="Polar residues" evidence="1">
    <location>
        <begin position="26"/>
        <end position="43"/>
    </location>
</feature>
<accession>A0A914C0P8</accession>
<feature type="region of interest" description="Disordered" evidence="1">
    <location>
        <begin position="131"/>
        <end position="186"/>
    </location>
</feature>
<dbReference type="AlphaFoldDB" id="A0A914C0P8"/>
<organism evidence="2 3">
    <name type="scientific">Acrobeloides nanus</name>
    <dbReference type="NCBI Taxonomy" id="290746"/>
    <lineage>
        <taxon>Eukaryota</taxon>
        <taxon>Metazoa</taxon>
        <taxon>Ecdysozoa</taxon>
        <taxon>Nematoda</taxon>
        <taxon>Chromadorea</taxon>
        <taxon>Rhabditida</taxon>
        <taxon>Tylenchina</taxon>
        <taxon>Cephalobomorpha</taxon>
        <taxon>Cephaloboidea</taxon>
        <taxon>Cephalobidae</taxon>
        <taxon>Acrobeloides</taxon>
    </lineage>
</organism>
<feature type="region of interest" description="Disordered" evidence="1">
    <location>
        <begin position="342"/>
        <end position="361"/>
    </location>
</feature>
<dbReference type="Proteomes" id="UP000887540">
    <property type="component" value="Unplaced"/>
</dbReference>
<dbReference type="WBParaSite" id="ACRNAN_Path_1451.g5693.t2">
    <property type="protein sequence ID" value="ACRNAN_Path_1451.g5693.t2"/>
    <property type="gene ID" value="ACRNAN_Path_1451.g5693"/>
</dbReference>
<reference evidence="3" key="1">
    <citation type="submission" date="2022-11" db="UniProtKB">
        <authorList>
            <consortium name="WormBaseParasite"/>
        </authorList>
    </citation>
    <scope>IDENTIFICATION</scope>
</reference>
<evidence type="ECO:0000313" key="3">
    <source>
        <dbReference type="WBParaSite" id="ACRNAN_Path_1451.g5693.t2"/>
    </source>
</evidence>
<feature type="region of interest" description="Disordered" evidence="1">
    <location>
        <begin position="1"/>
        <end position="54"/>
    </location>
</feature>
<feature type="compositionally biased region" description="Polar residues" evidence="1">
    <location>
        <begin position="160"/>
        <end position="185"/>
    </location>
</feature>